<accession>B3T0H3</accession>
<reference evidence="1" key="1">
    <citation type="journal article" date="2008" name="ISME J.">
        <title>Genomic patterns of recombination, clonal divergence and environment in marine microbial populations.</title>
        <authorList>
            <person name="Konstantinidis K.T."/>
            <person name="Delong E.F."/>
        </authorList>
    </citation>
    <scope>NUCLEOTIDE SEQUENCE</scope>
</reference>
<evidence type="ECO:0000313" key="1">
    <source>
        <dbReference type="EMBL" id="ABZ06082.1"/>
    </source>
</evidence>
<gene>
    <name evidence="1" type="ORF">ALOHA_HF4000005I08ctg1g9</name>
</gene>
<dbReference type="EMBL" id="EU016566">
    <property type="protein sequence ID" value="ABZ06082.1"/>
    <property type="molecule type" value="Genomic_DNA"/>
</dbReference>
<dbReference type="AlphaFoldDB" id="B3T0H3"/>
<proteinExistence type="predicted"/>
<sequence>MTTAPNLLQKIALVVAVITLADAGIVEDTAASVTEHAIFATVWSAMTRKPGDGAGGAAMTPGERLALDAEAKNPGYSNLNDDPVALAADALFTDMAAGQVIEDAIQEARRATRPDPGMVVQADTRQHPIGPGFWEIENLIRVEAEIAFEDASFDLAYNAVDSLVAGEAAARAAFDRAVILQSPGNAFDRIDLKKRTAPSKCEGCNVQYANLKGLDLEGAVDTTPDSTMQILSTPGQTYANLKGLDLEGAVDTTPDSTMQILSTPGQTNVPDKRNPAGQIQYAQNPETKKSVDALKKVKKSIDALRAIFLRLIKNPADLEVNVSYAKLAEKRGHIGRALATYERLALLDPKNKRWKDNIERLRDLARPPETTIAAVFGGRFDVNGPVNADGVGNRAEYNASMVLTLDHKRSVEGLKYQATGLLFADGNFKFESSDLILVALQVGPLFKISKSWQLRPAILAERSTTDRTARGNLAFRSSLSWSAGTLFNFANLDEGPIRTVDTSLYFVGFDNETNGRDAIVFTSSSGLGFQGFRKSDQWGLTPDFTFNGARGGRGTDGFRDLYYVVGFNLDYEIQVLENFRFGPTFSYHYKDYLDYEPRGSAKRDDHNFVTGLQASASEIIPKIELLGTYSYERNISRTPTETYRNHSMGLSFLVPL</sequence>
<protein>
    <submittedName>
        <fullName evidence="1">Uncharacterized protein</fullName>
    </submittedName>
</protein>
<name>B3T0H3_9ZZZZ</name>
<organism evidence="1">
    <name type="scientific">uncultured marine microorganism HF4000_005I08</name>
    <dbReference type="NCBI Taxonomy" id="455507"/>
    <lineage>
        <taxon>unclassified sequences</taxon>
        <taxon>environmental samples</taxon>
    </lineage>
</organism>